<organism evidence="2 3">
    <name type="scientific">Astrephomene gubernaculifera</name>
    <dbReference type="NCBI Taxonomy" id="47775"/>
    <lineage>
        <taxon>Eukaryota</taxon>
        <taxon>Viridiplantae</taxon>
        <taxon>Chlorophyta</taxon>
        <taxon>core chlorophytes</taxon>
        <taxon>Chlorophyceae</taxon>
        <taxon>CS clade</taxon>
        <taxon>Chlamydomonadales</taxon>
        <taxon>Astrephomenaceae</taxon>
        <taxon>Astrephomene</taxon>
    </lineage>
</organism>
<dbReference type="Proteomes" id="UP001054857">
    <property type="component" value="Unassembled WGS sequence"/>
</dbReference>
<protein>
    <submittedName>
        <fullName evidence="2">Uncharacterized protein</fullName>
    </submittedName>
</protein>
<accession>A0AAD3DWF5</accession>
<reference evidence="2 3" key="1">
    <citation type="journal article" date="2021" name="Sci. Rep.">
        <title>Genome sequencing of the multicellular alga Astrephomene provides insights into convergent evolution of germ-soma differentiation.</title>
        <authorList>
            <person name="Yamashita S."/>
            <person name="Yamamoto K."/>
            <person name="Matsuzaki R."/>
            <person name="Suzuki S."/>
            <person name="Yamaguchi H."/>
            <person name="Hirooka S."/>
            <person name="Minakuchi Y."/>
            <person name="Miyagishima S."/>
            <person name="Kawachi M."/>
            <person name="Toyoda A."/>
            <person name="Nozaki H."/>
        </authorList>
    </citation>
    <scope>NUCLEOTIDE SEQUENCE [LARGE SCALE GENOMIC DNA]</scope>
    <source>
        <strain evidence="2 3">NIES-4017</strain>
    </source>
</reference>
<proteinExistence type="predicted"/>
<evidence type="ECO:0000313" key="2">
    <source>
        <dbReference type="EMBL" id="GFR49349.1"/>
    </source>
</evidence>
<comment type="caution">
    <text evidence="2">The sequence shown here is derived from an EMBL/GenBank/DDBJ whole genome shotgun (WGS) entry which is preliminary data.</text>
</comment>
<dbReference type="EMBL" id="BMAR01000029">
    <property type="protein sequence ID" value="GFR49349.1"/>
    <property type="molecule type" value="Genomic_DNA"/>
</dbReference>
<evidence type="ECO:0000313" key="3">
    <source>
        <dbReference type="Proteomes" id="UP001054857"/>
    </source>
</evidence>
<sequence>MSGRPPPALPTLAAGGDTAAEQVPQPSSSNETQDTIGNAEPVVNLLPTPKRIEPCKSILKTGDSLKTSDYKRNISWQDQFGQSLVQVVEFEPSEHGDSDYDDMEERGCCVLM</sequence>
<keyword evidence="3" id="KW-1185">Reference proteome</keyword>
<gene>
    <name evidence="2" type="ORF">Agub_g11373</name>
</gene>
<evidence type="ECO:0000256" key="1">
    <source>
        <dbReference type="SAM" id="MobiDB-lite"/>
    </source>
</evidence>
<name>A0AAD3DWF5_9CHLO</name>
<dbReference type="AlphaFoldDB" id="A0AAD3DWF5"/>
<feature type="region of interest" description="Disordered" evidence="1">
    <location>
        <begin position="1"/>
        <end position="39"/>
    </location>
</feature>
<feature type="compositionally biased region" description="Polar residues" evidence="1">
    <location>
        <begin position="24"/>
        <end position="36"/>
    </location>
</feature>